<reference evidence="1 2" key="1">
    <citation type="journal article" date="2014" name="Nature">
        <title>An environmental bacterial taxon with a large and distinct metabolic repertoire.</title>
        <authorList>
            <person name="Wilson M.C."/>
            <person name="Mori T."/>
            <person name="Ruckert C."/>
            <person name="Uria A.R."/>
            <person name="Helf M.J."/>
            <person name="Takada K."/>
            <person name="Gernert C."/>
            <person name="Steffens U.A."/>
            <person name="Heycke N."/>
            <person name="Schmitt S."/>
            <person name="Rinke C."/>
            <person name="Helfrich E.J."/>
            <person name="Brachmann A.O."/>
            <person name="Gurgui C."/>
            <person name="Wakimoto T."/>
            <person name="Kracht M."/>
            <person name="Crusemann M."/>
            <person name="Hentschel U."/>
            <person name="Abe I."/>
            <person name="Matsunaga S."/>
            <person name="Kalinowski J."/>
            <person name="Takeyama H."/>
            <person name="Piel J."/>
        </authorList>
    </citation>
    <scope>NUCLEOTIDE SEQUENCE [LARGE SCALE GENOMIC DNA]</scope>
    <source>
        <strain evidence="2">TSY1</strain>
    </source>
</reference>
<accession>W4LJM5</accession>
<dbReference type="AlphaFoldDB" id="W4LJM5"/>
<gene>
    <name evidence="1" type="ORF">ETSY1_19860</name>
</gene>
<dbReference type="HOGENOM" id="CLU_182831_0_0_7"/>
<evidence type="ECO:0000313" key="2">
    <source>
        <dbReference type="Proteomes" id="UP000019141"/>
    </source>
</evidence>
<comment type="caution">
    <text evidence="1">The sequence shown here is derived from an EMBL/GenBank/DDBJ whole genome shotgun (WGS) entry which is preliminary data.</text>
</comment>
<sequence>MTNHQFLLILAGVAEITPELSDKLYEVTGGDIEFNMCDGVAFVEFDRTASSLQNAVTSAINQVEGSGLGVRVVRVETEAANTIAKINADLLGMVSGQ</sequence>
<organism evidence="1 2">
    <name type="scientific">Entotheonella factor</name>
    <dbReference type="NCBI Taxonomy" id="1429438"/>
    <lineage>
        <taxon>Bacteria</taxon>
        <taxon>Pseudomonadati</taxon>
        <taxon>Nitrospinota/Tectimicrobiota group</taxon>
        <taxon>Candidatus Tectimicrobiota</taxon>
        <taxon>Candidatus Entotheonellia</taxon>
        <taxon>Candidatus Entotheonellales</taxon>
        <taxon>Candidatus Entotheonellaceae</taxon>
        <taxon>Candidatus Entotheonella</taxon>
    </lineage>
</organism>
<protein>
    <recommendedName>
        <fullName evidence="3">RRM domain-containing protein</fullName>
    </recommendedName>
</protein>
<keyword evidence="2" id="KW-1185">Reference proteome</keyword>
<evidence type="ECO:0008006" key="3">
    <source>
        <dbReference type="Google" id="ProtNLM"/>
    </source>
</evidence>
<proteinExistence type="predicted"/>
<evidence type="ECO:0000313" key="1">
    <source>
        <dbReference type="EMBL" id="ETW98187.1"/>
    </source>
</evidence>
<dbReference type="Proteomes" id="UP000019141">
    <property type="component" value="Unassembled WGS sequence"/>
</dbReference>
<name>W4LJM5_ENTF1</name>
<dbReference type="EMBL" id="AZHW01000578">
    <property type="protein sequence ID" value="ETW98187.1"/>
    <property type="molecule type" value="Genomic_DNA"/>
</dbReference>